<dbReference type="Proteomes" id="UP000032061">
    <property type="component" value="Unassembled WGS sequence"/>
</dbReference>
<protein>
    <submittedName>
        <fullName evidence="10">Multidrug ABC transporter substrate-binding protein</fullName>
    </submittedName>
</protein>
<dbReference type="PANTHER" id="PTHR30572:SF4">
    <property type="entry name" value="ABC TRANSPORTER PERMEASE YTRF"/>
    <property type="match status" value="1"/>
</dbReference>
<evidence type="ECO:0000313" key="10">
    <source>
        <dbReference type="EMBL" id="KIO50776.1"/>
    </source>
</evidence>
<feature type="transmembrane region" description="Helical" evidence="7">
    <location>
        <begin position="771"/>
        <end position="794"/>
    </location>
</feature>
<dbReference type="PANTHER" id="PTHR30572">
    <property type="entry name" value="MEMBRANE COMPONENT OF TRANSPORTER-RELATED"/>
    <property type="match status" value="1"/>
</dbReference>
<keyword evidence="3 7" id="KW-0812">Transmembrane</keyword>
<evidence type="ECO:0000256" key="3">
    <source>
        <dbReference type="ARBA" id="ARBA00022692"/>
    </source>
</evidence>
<keyword evidence="13" id="KW-1185">Reference proteome</keyword>
<dbReference type="STRING" id="37752.IW18_20855"/>
<evidence type="ECO:0000313" key="11">
    <source>
        <dbReference type="EMBL" id="OXA90181.1"/>
    </source>
</evidence>
<feature type="transmembrane region" description="Helical" evidence="7">
    <location>
        <begin position="685"/>
        <end position="709"/>
    </location>
</feature>
<feature type="transmembrane region" description="Helical" evidence="7">
    <location>
        <begin position="425"/>
        <end position="449"/>
    </location>
</feature>
<dbReference type="GO" id="GO:0022857">
    <property type="term" value="F:transmembrane transporter activity"/>
    <property type="evidence" value="ECO:0007669"/>
    <property type="project" value="TreeGrafter"/>
</dbReference>
<feature type="domain" description="MacB-like periplasmic core" evidence="9">
    <location>
        <begin position="20"/>
        <end position="229"/>
    </location>
</feature>
<feature type="transmembrane region" description="Helical" evidence="7">
    <location>
        <begin position="381"/>
        <end position="404"/>
    </location>
</feature>
<dbReference type="GO" id="GO:0005886">
    <property type="term" value="C:plasma membrane"/>
    <property type="evidence" value="ECO:0007669"/>
    <property type="project" value="UniProtKB-SubCell"/>
</dbReference>
<evidence type="ECO:0000313" key="13">
    <source>
        <dbReference type="Proteomes" id="UP000198302"/>
    </source>
</evidence>
<name>A0A0D0EV81_9FLAO</name>
<dbReference type="InterPro" id="IPR003838">
    <property type="entry name" value="ABC3_permease_C"/>
</dbReference>
<reference evidence="11 13" key="2">
    <citation type="submission" date="2016-11" db="EMBL/GenBank/DDBJ databases">
        <title>Whole genomes of Flavobacteriaceae.</title>
        <authorList>
            <person name="Stine C."/>
            <person name="Li C."/>
            <person name="Tadesse D."/>
        </authorList>
    </citation>
    <scope>NUCLEOTIDE SEQUENCE [LARGE SCALE GENOMIC DNA]</scope>
    <source>
        <strain evidence="11 13">ATCC 51468</strain>
    </source>
</reference>
<feature type="transmembrane region" description="Helical" evidence="7">
    <location>
        <begin position="21"/>
        <end position="41"/>
    </location>
</feature>
<feature type="domain" description="ABC3 transporter permease C-terminal" evidence="8">
    <location>
        <begin position="689"/>
        <end position="800"/>
    </location>
</feature>
<evidence type="ECO:0000256" key="1">
    <source>
        <dbReference type="ARBA" id="ARBA00004651"/>
    </source>
</evidence>
<reference evidence="10 12" key="1">
    <citation type="submission" date="2015-01" db="EMBL/GenBank/DDBJ databases">
        <title>Genome of Flavobacterium hibernum DSM 12611.</title>
        <authorList>
            <person name="Stropko S.J."/>
            <person name="Pipes S.E."/>
            <person name="Newman J.D."/>
        </authorList>
    </citation>
    <scope>NUCLEOTIDE SEQUENCE [LARGE SCALE GENOMIC DNA]</scope>
    <source>
        <strain evidence="10 12">DSM 12611</strain>
    </source>
</reference>
<comment type="subcellular location">
    <subcellularLocation>
        <location evidence="1">Cell membrane</location>
        <topology evidence="1">Multi-pass membrane protein</topology>
    </subcellularLocation>
</comment>
<evidence type="ECO:0000256" key="6">
    <source>
        <dbReference type="ARBA" id="ARBA00038076"/>
    </source>
</evidence>
<evidence type="ECO:0000256" key="4">
    <source>
        <dbReference type="ARBA" id="ARBA00022989"/>
    </source>
</evidence>
<evidence type="ECO:0000259" key="8">
    <source>
        <dbReference type="Pfam" id="PF02687"/>
    </source>
</evidence>
<proteinExistence type="inferred from homology"/>
<accession>A0A0D0EV81</accession>
<feature type="transmembrane region" description="Helical" evidence="7">
    <location>
        <begin position="737"/>
        <end position="756"/>
    </location>
</feature>
<keyword evidence="2" id="KW-1003">Cell membrane</keyword>
<dbReference type="EMBL" id="JPRK01000023">
    <property type="protein sequence ID" value="KIO50776.1"/>
    <property type="molecule type" value="Genomic_DNA"/>
</dbReference>
<dbReference type="Pfam" id="PF12704">
    <property type="entry name" value="MacB_PCD"/>
    <property type="match status" value="2"/>
</dbReference>
<keyword evidence="5 7" id="KW-0472">Membrane</keyword>
<dbReference type="Proteomes" id="UP000198302">
    <property type="component" value="Unassembled WGS sequence"/>
</dbReference>
<feature type="domain" description="MacB-like periplasmic core" evidence="9">
    <location>
        <begin position="450"/>
        <end position="651"/>
    </location>
</feature>
<keyword evidence="4 7" id="KW-1133">Transmembrane helix</keyword>
<dbReference type="Pfam" id="PF02687">
    <property type="entry name" value="FtsX"/>
    <property type="match status" value="2"/>
</dbReference>
<feature type="domain" description="ABC3 transporter permease C-terminal" evidence="8">
    <location>
        <begin position="296"/>
        <end position="405"/>
    </location>
</feature>
<dbReference type="OrthoDB" id="8740261at2"/>
<organism evidence="10 12">
    <name type="scientific">Flavobacterium hibernum</name>
    <dbReference type="NCBI Taxonomy" id="37752"/>
    <lineage>
        <taxon>Bacteria</taxon>
        <taxon>Pseudomonadati</taxon>
        <taxon>Bacteroidota</taxon>
        <taxon>Flavobacteriia</taxon>
        <taxon>Flavobacteriales</taxon>
        <taxon>Flavobacteriaceae</taxon>
        <taxon>Flavobacterium</taxon>
    </lineage>
</organism>
<evidence type="ECO:0000256" key="7">
    <source>
        <dbReference type="SAM" id="Phobius"/>
    </source>
</evidence>
<dbReference type="InterPro" id="IPR050250">
    <property type="entry name" value="Macrolide_Exporter_MacB"/>
</dbReference>
<dbReference type="InterPro" id="IPR025857">
    <property type="entry name" value="MacB_PCD"/>
</dbReference>
<evidence type="ECO:0000256" key="5">
    <source>
        <dbReference type="ARBA" id="ARBA00023136"/>
    </source>
</evidence>
<dbReference type="AlphaFoldDB" id="A0A0D0EV81"/>
<feature type="transmembrane region" description="Helical" evidence="7">
    <location>
        <begin position="289"/>
        <end position="309"/>
    </location>
</feature>
<dbReference type="EMBL" id="MUGX01000007">
    <property type="protein sequence ID" value="OXA90181.1"/>
    <property type="molecule type" value="Genomic_DNA"/>
</dbReference>
<comment type="caution">
    <text evidence="10">The sequence shown here is derived from an EMBL/GenBank/DDBJ whole genome shotgun (WGS) entry which is preliminary data.</text>
</comment>
<evidence type="ECO:0000313" key="12">
    <source>
        <dbReference type="Proteomes" id="UP000032061"/>
    </source>
</evidence>
<dbReference type="RefSeq" id="WP_041520135.1">
    <property type="nucleotide sequence ID" value="NZ_JPRK01000023.1"/>
</dbReference>
<gene>
    <name evidence="11" type="ORF">B0A73_03915</name>
    <name evidence="10" type="ORF">IW18_20855</name>
</gene>
<comment type="similarity">
    <text evidence="6">Belongs to the ABC-4 integral membrane protein family.</text>
</comment>
<sequence>MLKNWINIFIYHIKNNKFFTALNVLGLSIGIAGLIFAILYWNEEHSYDKWNPDKDRIFLLVNQMDETRFWASSSSPAGAAIKEKTPEVEDYCYLTGDYTNEIIRFRDKKIQSDKIVSAQKNFFTFFPFDFVEGNRAKALPDENSICLSEDLALKFFGNESALGKEVVLQNKKLLVRGVYKLDKKSSYNPSCVVNFVDYGLRETLGQWGNFQLVLLIKARNANAISDIIRNLDKLYYTNLTVRFAKFNGMSPEEYVKKYGVPKPHLESLASLRLHTKTGGLVEGKGNYQFLLIMLGLSVLILILSIVNYINSATANAIKRAKEVGVRKIIGASKTNIIQQFVFETVLIVLFAILISLVIVELSLPYYNSFLEKTLTIEGSQFYMQLIIIFFVTVGVAGIIPAIYVSNFEVLQVLKGNFGRSKRGIWLRNGMLILQFTIASFFTIGSYIVYSQIEHMNKKDLGFKASNILDISYRNTYSDNDKTTKVNRFNQYLLIKNELSHIKGVKKVAGSGFVFGGGVSTTSYLYKDTEVDGNNIIVDFGFLEMLNIKMAKGRYFSPKFAQDTVSTMLINETALKQLNEKDPIGKVIKWGDKDVTIVGVVKDFNLGNPGDPIPPMSFFHFKTFPWFVNSLNNIYVDVDASNTEQTLADIEKFWSKNVDQDYPFTYDFVEKEYSRSYSNYIKQKELFSLLNIIVIIIALFGLFSLASFSIERRMKEIAIRKTLGAETNILLKELSKQYVLHCIIGFLFALFPTYYFLSKWLENFSYRISISIYPFLIGFTTLLVLTLFVVLTRAYQATKIDILKYLKYE</sequence>
<feature type="transmembrane region" description="Helical" evidence="7">
    <location>
        <begin position="340"/>
        <end position="361"/>
    </location>
</feature>
<evidence type="ECO:0000256" key="2">
    <source>
        <dbReference type="ARBA" id="ARBA00022475"/>
    </source>
</evidence>
<evidence type="ECO:0000259" key="9">
    <source>
        <dbReference type="Pfam" id="PF12704"/>
    </source>
</evidence>